<reference evidence="3 4" key="1">
    <citation type="journal article" date="2015" name="Genome Biol. Evol.">
        <title>Comparative Genomics of a Bacterivorous Green Alga Reveals Evolutionary Causalities and Consequences of Phago-Mixotrophic Mode of Nutrition.</title>
        <authorList>
            <person name="Burns J.A."/>
            <person name="Paasch A."/>
            <person name="Narechania A."/>
            <person name="Kim E."/>
        </authorList>
    </citation>
    <scope>NUCLEOTIDE SEQUENCE [LARGE SCALE GENOMIC DNA]</scope>
    <source>
        <strain evidence="3 4">PLY_AMNH</strain>
    </source>
</reference>
<gene>
    <name evidence="3" type="ORF">CYMTET_27380</name>
</gene>
<feature type="region of interest" description="Disordered" evidence="1">
    <location>
        <begin position="650"/>
        <end position="673"/>
    </location>
</feature>
<dbReference type="Pfam" id="PF07714">
    <property type="entry name" value="PK_Tyr_Ser-Thr"/>
    <property type="match status" value="1"/>
</dbReference>
<dbReference type="GO" id="GO:0004674">
    <property type="term" value="F:protein serine/threonine kinase activity"/>
    <property type="evidence" value="ECO:0007669"/>
    <property type="project" value="TreeGrafter"/>
</dbReference>
<dbReference type="InterPro" id="IPR001245">
    <property type="entry name" value="Ser-Thr/Tyr_kinase_cat_dom"/>
</dbReference>
<evidence type="ECO:0000313" key="4">
    <source>
        <dbReference type="Proteomes" id="UP001190700"/>
    </source>
</evidence>
<sequence>MGDVRVVGKQREVFEKERQEQTKISNAYRNDLEIAIRQMTRQREASAPSQEIDWRYLKEIEFLRGGACGEVFCAVYSPDGHDDAAFPVAVKFFARTAEFLEELEAYRNSGFHTNLAKHVGIVHNPKEATWALVTEMYDTDLDAYLFKDPSKSSPEVEDFITVRIGLEICKGAGSLHEKDLAHCDLKPANIFLDKDKHAKVGDLGFTTYKCDAVARGTLKYMCPKLRAAFDANDEHLESCSDLQKMGPDRFWHSVDIFAFGKTLKDLSAYFDTSLFSFLEIRNDAKYTRPKVYDNVQVQVVSITSVAAQGVEAVEVTGDALPVASVDFMILANAPEGLNTGVLSCTVVDMISAIGELEKQEDAGSTTYSLSLYQQTQMYAHTTFAAGALETAAVDVLCMVEFRTSNSSVVMVDGDVAKGIPLGSALISTYNSSLRPPAGLNLDDSWSSTANVAQERMMELVTGHIFVYVEYSDGKIQVLPRNLHQTYVESKTLGAELHPRLSLYQQTQMYAHTTFAAGALETAAVDVSCMVELGRPEVQSLLPEMEAALQAVEDLQAPPGEAGLGTEEAAPVRAQAVEDLQAQLGEAGLGTEEAAPVRAQALLPEMEAALQAVEDLQAQLGEAGLGTEEAAPVGQAQRRASRVQEAVQRARGRASPAACQPGEGGGAAGPRRRRVTPEVQALLPEMEAAWLAVE</sequence>
<dbReference type="PROSITE" id="PS50011">
    <property type="entry name" value="PROTEIN_KINASE_DOM"/>
    <property type="match status" value="1"/>
</dbReference>
<dbReference type="PANTHER" id="PTHR44329">
    <property type="entry name" value="SERINE/THREONINE-PROTEIN KINASE TNNI3K-RELATED"/>
    <property type="match status" value="1"/>
</dbReference>
<dbReference type="PROSITE" id="PS00108">
    <property type="entry name" value="PROTEIN_KINASE_ST"/>
    <property type="match status" value="1"/>
</dbReference>
<dbReference type="AlphaFoldDB" id="A0AAE0FPX0"/>
<dbReference type="InterPro" id="IPR051681">
    <property type="entry name" value="Ser/Thr_Kinases-Pseudokinases"/>
</dbReference>
<feature type="domain" description="Protein kinase" evidence="2">
    <location>
        <begin position="57"/>
        <end position="383"/>
    </location>
</feature>
<dbReference type="EMBL" id="LGRX02015005">
    <property type="protein sequence ID" value="KAK3263842.1"/>
    <property type="molecule type" value="Genomic_DNA"/>
</dbReference>
<dbReference type="Gene3D" id="1.10.510.10">
    <property type="entry name" value="Transferase(Phosphotransferase) domain 1"/>
    <property type="match status" value="1"/>
</dbReference>
<dbReference type="GO" id="GO:0005524">
    <property type="term" value="F:ATP binding"/>
    <property type="evidence" value="ECO:0007669"/>
    <property type="project" value="InterPro"/>
</dbReference>
<dbReference type="InterPro" id="IPR011009">
    <property type="entry name" value="Kinase-like_dom_sf"/>
</dbReference>
<dbReference type="Proteomes" id="UP001190700">
    <property type="component" value="Unassembled WGS sequence"/>
</dbReference>
<dbReference type="SUPFAM" id="SSF56112">
    <property type="entry name" value="Protein kinase-like (PK-like)"/>
    <property type="match status" value="1"/>
</dbReference>
<keyword evidence="4" id="KW-1185">Reference proteome</keyword>
<evidence type="ECO:0000259" key="2">
    <source>
        <dbReference type="PROSITE" id="PS50011"/>
    </source>
</evidence>
<dbReference type="InterPro" id="IPR008271">
    <property type="entry name" value="Ser/Thr_kinase_AS"/>
</dbReference>
<proteinExistence type="predicted"/>
<evidence type="ECO:0000313" key="3">
    <source>
        <dbReference type="EMBL" id="KAK3263842.1"/>
    </source>
</evidence>
<dbReference type="InterPro" id="IPR000719">
    <property type="entry name" value="Prot_kinase_dom"/>
</dbReference>
<comment type="caution">
    <text evidence="3">The sequence shown here is derived from an EMBL/GenBank/DDBJ whole genome shotgun (WGS) entry which is preliminary data.</text>
</comment>
<accession>A0AAE0FPX0</accession>
<dbReference type="SMART" id="SM00220">
    <property type="entry name" value="S_TKc"/>
    <property type="match status" value="1"/>
</dbReference>
<name>A0AAE0FPX0_9CHLO</name>
<feature type="non-terminal residue" evidence="3">
    <location>
        <position position="693"/>
    </location>
</feature>
<organism evidence="3 4">
    <name type="scientific">Cymbomonas tetramitiformis</name>
    <dbReference type="NCBI Taxonomy" id="36881"/>
    <lineage>
        <taxon>Eukaryota</taxon>
        <taxon>Viridiplantae</taxon>
        <taxon>Chlorophyta</taxon>
        <taxon>Pyramimonadophyceae</taxon>
        <taxon>Pyramimonadales</taxon>
        <taxon>Pyramimonadaceae</taxon>
        <taxon>Cymbomonas</taxon>
    </lineage>
</organism>
<evidence type="ECO:0000256" key="1">
    <source>
        <dbReference type="SAM" id="MobiDB-lite"/>
    </source>
</evidence>
<protein>
    <recommendedName>
        <fullName evidence="2">Protein kinase domain-containing protein</fullName>
    </recommendedName>
</protein>